<dbReference type="InterPro" id="IPR020894">
    <property type="entry name" value="Cadherin_CS"/>
</dbReference>
<dbReference type="PROSITE" id="PS50268">
    <property type="entry name" value="CADHERIN_2"/>
    <property type="match status" value="1"/>
</dbReference>
<dbReference type="AlphaFoldDB" id="A0A485PP29"/>
<keyword evidence="3 5" id="KW-0106">Calcium</keyword>
<dbReference type="GO" id="GO:0007156">
    <property type="term" value="P:homophilic cell adhesion via plasma membrane adhesion molecules"/>
    <property type="evidence" value="ECO:0007669"/>
    <property type="project" value="InterPro"/>
</dbReference>
<evidence type="ECO:0000259" key="6">
    <source>
        <dbReference type="PROSITE" id="PS50268"/>
    </source>
</evidence>
<evidence type="ECO:0000256" key="5">
    <source>
        <dbReference type="PROSITE-ProRule" id="PRU00043"/>
    </source>
</evidence>
<dbReference type="EMBL" id="CAAGRJ010035062">
    <property type="protein sequence ID" value="VFV44092.1"/>
    <property type="molecule type" value="Genomic_DNA"/>
</dbReference>
<feature type="domain" description="Cadherin" evidence="6">
    <location>
        <begin position="35"/>
        <end position="76"/>
    </location>
</feature>
<dbReference type="SUPFAM" id="SSF49313">
    <property type="entry name" value="Cadherin-like"/>
    <property type="match status" value="1"/>
</dbReference>
<keyword evidence="8" id="KW-1185">Reference proteome</keyword>
<proteinExistence type="predicted"/>
<dbReference type="InterPro" id="IPR002126">
    <property type="entry name" value="Cadherin-like_dom"/>
</dbReference>
<keyword evidence="2" id="KW-0677">Repeat</keyword>
<dbReference type="PROSITE" id="PS00232">
    <property type="entry name" value="CADHERIN_1"/>
    <property type="match status" value="1"/>
</dbReference>
<protein>
    <submittedName>
        <fullName evidence="7">Cadherin-23 isoform 1</fullName>
    </submittedName>
</protein>
<dbReference type="InterPro" id="IPR015919">
    <property type="entry name" value="Cadherin-like_sf"/>
</dbReference>
<evidence type="ECO:0000256" key="1">
    <source>
        <dbReference type="ARBA" id="ARBA00004370"/>
    </source>
</evidence>
<dbReference type="GO" id="GO:0005509">
    <property type="term" value="F:calcium ion binding"/>
    <property type="evidence" value="ECO:0007669"/>
    <property type="project" value="UniProtKB-UniRule"/>
</dbReference>
<dbReference type="Proteomes" id="UP000386466">
    <property type="component" value="Unassembled WGS sequence"/>
</dbReference>
<accession>A0A485PP29</accession>
<dbReference type="Gene3D" id="2.60.40.60">
    <property type="entry name" value="Cadherins"/>
    <property type="match status" value="1"/>
</dbReference>
<reference evidence="7 8" key="1">
    <citation type="submission" date="2019-01" db="EMBL/GenBank/DDBJ databases">
        <authorList>
            <person name="Alioto T."/>
            <person name="Alioto T."/>
        </authorList>
    </citation>
    <scope>NUCLEOTIDE SEQUENCE [LARGE SCALE GENOMIC DNA]</scope>
</reference>
<evidence type="ECO:0000313" key="7">
    <source>
        <dbReference type="EMBL" id="VFV44092.1"/>
    </source>
</evidence>
<organism evidence="7 8">
    <name type="scientific">Lynx pardinus</name>
    <name type="common">Iberian lynx</name>
    <name type="synonym">Felis pardina</name>
    <dbReference type="NCBI Taxonomy" id="191816"/>
    <lineage>
        <taxon>Eukaryota</taxon>
        <taxon>Metazoa</taxon>
        <taxon>Chordata</taxon>
        <taxon>Craniata</taxon>
        <taxon>Vertebrata</taxon>
        <taxon>Euteleostomi</taxon>
        <taxon>Mammalia</taxon>
        <taxon>Eutheria</taxon>
        <taxon>Laurasiatheria</taxon>
        <taxon>Carnivora</taxon>
        <taxon>Feliformia</taxon>
        <taxon>Felidae</taxon>
        <taxon>Felinae</taxon>
        <taxon>Lynx</taxon>
    </lineage>
</organism>
<gene>
    <name evidence="7" type="ORF">LYPA_23C011119</name>
</gene>
<evidence type="ECO:0000256" key="3">
    <source>
        <dbReference type="ARBA" id="ARBA00022837"/>
    </source>
</evidence>
<evidence type="ECO:0000256" key="4">
    <source>
        <dbReference type="ARBA" id="ARBA00023136"/>
    </source>
</evidence>
<keyword evidence="4" id="KW-0472">Membrane</keyword>
<sequence length="92" mass="10314">MVEVYLVGNSSQYCVISPTSVHGKADIRIWVAILLDSETPDRHNFDLFANESLPNHVGYAKVKITLIDENDNQPIFSQPPYSLQKSPWGPPC</sequence>
<name>A0A485PP29_LYNPA</name>
<evidence type="ECO:0000313" key="8">
    <source>
        <dbReference type="Proteomes" id="UP000386466"/>
    </source>
</evidence>
<evidence type="ECO:0000256" key="2">
    <source>
        <dbReference type="ARBA" id="ARBA00022737"/>
    </source>
</evidence>
<comment type="subcellular location">
    <subcellularLocation>
        <location evidence="1">Membrane</location>
    </subcellularLocation>
</comment>
<dbReference type="GO" id="GO:0005886">
    <property type="term" value="C:plasma membrane"/>
    <property type="evidence" value="ECO:0007669"/>
    <property type="project" value="InterPro"/>
</dbReference>